<dbReference type="Proteomes" id="UP000319353">
    <property type="component" value="Unassembled WGS sequence"/>
</dbReference>
<protein>
    <recommendedName>
        <fullName evidence="3">Alginate export domain-containing protein</fullName>
    </recommendedName>
</protein>
<accession>A0A537KNN2</accession>
<evidence type="ECO:0000313" key="1">
    <source>
        <dbReference type="EMBL" id="TMI97377.1"/>
    </source>
</evidence>
<organism evidence="1 2">
    <name type="scientific">Candidatus Segetimicrobium genomatis</name>
    <dbReference type="NCBI Taxonomy" id="2569760"/>
    <lineage>
        <taxon>Bacteria</taxon>
        <taxon>Bacillati</taxon>
        <taxon>Candidatus Sysuimicrobiota</taxon>
        <taxon>Candidatus Sysuimicrobiia</taxon>
        <taxon>Candidatus Sysuimicrobiales</taxon>
        <taxon>Candidatus Segetimicrobiaceae</taxon>
        <taxon>Candidatus Segetimicrobium</taxon>
    </lineage>
</organism>
<name>A0A537KNN2_9BACT</name>
<dbReference type="InterPro" id="IPR011486">
    <property type="entry name" value="BBP2"/>
</dbReference>
<comment type="caution">
    <text evidence="1">The sequence shown here is derived from an EMBL/GenBank/DDBJ whole genome shotgun (WGS) entry which is preliminary data.</text>
</comment>
<dbReference type="Pfam" id="PF07642">
    <property type="entry name" value="BBP2"/>
    <property type="match status" value="1"/>
</dbReference>
<gene>
    <name evidence="1" type="ORF">E6H01_13220</name>
</gene>
<reference evidence="1 2" key="1">
    <citation type="journal article" date="2019" name="Nat. Microbiol.">
        <title>Mediterranean grassland soil C-N compound turnover is dependent on rainfall and depth, and is mediated by genomically divergent microorganisms.</title>
        <authorList>
            <person name="Diamond S."/>
            <person name="Andeer P.F."/>
            <person name="Li Z."/>
            <person name="Crits-Christoph A."/>
            <person name="Burstein D."/>
            <person name="Anantharaman K."/>
            <person name="Lane K.R."/>
            <person name="Thomas B.C."/>
            <person name="Pan C."/>
            <person name="Northen T.R."/>
            <person name="Banfield J.F."/>
        </authorList>
    </citation>
    <scope>NUCLEOTIDE SEQUENCE [LARGE SCALE GENOMIC DNA]</scope>
    <source>
        <strain evidence="1">NP_4</strain>
    </source>
</reference>
<dbReference type="EMBL" id="VBAL01000210">
    <property type="protein sequence ID" value="TMI97377.1"/>
    <property type="molecule type" value="Genomic_DNA"/>
</dbReference>
<evidence type="ECO:0000313" key="2">
    <source>
        <dbReference type="Proteomes" id="UP000319353"/>
    </source>
</evidence>
<sequence>MWQRDAVLGGTPSIGPVRSFGGGGGIGADIPRLSKAYGILNYTMYAVNPRNFFTLRNEWWRDAQGMRTGFTTNYSSHTIGWTHQFSDSIAIRPEVGYYHSYDDKAFDLGRASHLWMGGLDVILRF</sequence>
<proteinExistence type="predicted"/>
<dbReference type="AlphaFoldDB" id="A0A537KNN2"/>
<evidence type="ECO:0008006" key="3">
    <source>
        <dbReference type="Google" id="ProtNLM"/>
    </source>
</evidence>